<evidence type="ECO:0000256" key="1">
    <source>
        <dbReference type="ARBA" id="ARBA00005820"/>
    </source>
</evidence>
<dbReference type="Gene3D" id="1.25.40.10">
    <property type="entry name" value="Tetratricopeptide repeat domain"/>
    <property type="match status" value="3"/>
</dbReference>
<protein>
    <submittedName>
        <fullName evidence="7">DNA-binding SARP family transcriptional activator</fullName>
    </submittedName>
</protein>
<feature type="domain" description="OmpR/PhoB-type" evidence="6">
    <location>
        <begin position="1"/>
        <end position="93"/>
    </location>
</feature>
<dbReference type="InterPro" id="IPR051677">
    <property type="entry name" value="AfsR-DnrI-RedD_regulator"/>
</dbReference>
<keyword evidence="2" id="KW-0805">Transcription regulation</keyword>
<evidence type="ECO:0000313" key="7">
    <source>
        <dbReference type="EMBL" id="REH54177.1"/>
    </source>
</evidence>
<dbReference type="InterPro" id="IPR001867">
    <property type="entry name" value="OmpR/PhoB-type_DNA-bd"/>
</dbReference>
<gene>
    <name evidence="7" type="ORF">BCF44_102409</name>
</gene>
<dbReference type="RefSeq" id="WP_342775573.1">
    <property type="nucleotide sequence ID" value="NZ_CP144375.1"/>
</dbReference>
<accession>A0A3E0I6B5</accession>
<keyword evidence="4" id="KW-0804">Transcription</keyword>
<dbReference type="SMART" id="SM00862">
    <property type="entry name" value="Trans_reg_C"/>
    <property type="match status" value="1"/>
</dbReference>
<dbReference type="EMBL" id="QUNO01000002">
    <property type="protein sequence ID" value="REH54177.1"/>
    <property type="molecule type" value="Genomic_DNA"/>
</dbReference>
<sequence>MVQFRLLGEVQVVDRGRVMDINRHQQRCVLTALLVDANKLVTVDTLADRVWGNRLPQRPRESLYSYLSQLRAALSDADDVNIAQRSGGYQLSVDPESVDLHRFHELVAAARAADDGRAEGLLAEALALWTGDAFAGLDTEWVAGLRETLHGQRHAARLDLTDVRLRAGADSELVAELTELAAAHPLDERLAGQLMLALYRNGRQQDALRHYERIRRSLADELGVDPSPELRQRFQDILDGGTAPSRPVQTSLVPQQLPGAPAMFVGRGREIDRLDALLRDGDGSVVISAIGGTGGVGKTWLALRWAHLNADRFPDGRLYVNLRGFDPTAEPTPPNAALRSLLEGLGVDPAGIPADQDARTALYRSLVAGKKLLILVDNAADAAQVVPLLPGGSTCTVLITSRDRLAGLVTTHGAHPLSLDVFSDADARALLAARLGAGRVDAEPEAVAELLACCAGLPLALSIVAGRALAHPDFPLAVLAAELRDATARLGALDDSDPAASVRAVLACSVAALTTEQARVFSLLGLAPGPDISLPAAASLVGTSIGRAAATLTALEGVSLLQQRSPGRYRMHDLVRLYACEQVGAGQEAALRRVIDFYLHTAATADRLINPHRQAIALDPPVAGCEPARPNDALAWFDAEYPGLLAAQELAVQHGWHAQVWQLTWAASTYRIRRGHLRDDLDTALVALAAAQRLDDPAALAQSHRLLGHAYGRAGEHAKGIAHLRQTLALAEAAADLPVQAYTHHTLAQAWERQGDHAEALEHAIRGGALFQELGLAAWHARALNQRGWLLAQLGQHEGALAACEQALALVRAHDDRDTEASILDSLGFIAHGCGRYAEAVTYYEQSLAIADELGHTFYRASTLEKIGGTHAALGDDRRARTAWEAALDLYRRQNRLDDAVRLRTRLADDR</sequence>
<dbReference type="InterPro" id="IPR011990">
    <property type="entry name" value="TPR-like_helical_dom_sf"/>
</dbReference>
<keyword evidence="8" id="KW-1185">Reference proteome</keyword>
<evidence type="ECO:0000256" key="5">
    <source>
        <dbReference type="PROSITE-ProRule" id="PRU01091"/>
    </source>
</evidence>
<name>A0A3E0I6B5_9PSEU</name>
<dbReference type="Pfam" id="PF03704">
    <property type="entry name" value="BTAD"/>
    <property type="match status" value="1"/>
</dbReference>
<dbReference type="InterPro" id="IPR036388">
    <property type="entry name" value="WH-like_DNA-bd_sf"/>
</dbReference>
<dbReference type="InterPro" id="IPR019734">
    <property type="entry name" value="TPR_rpt"/>
</dbReference>
<dbReference type="PRINTS" id="PR00364">
    <property type="entry name" value="DISEASERSIST"/>
</dbReference>
<dbReference type="CDD" id="cd15831">
    <property type="entry name" value="BTAD"/>
    <property type="match status" value="1"/>
</dbReference>
<feature type="DNA-binding region" description="OmpR/PhoB-type" evidence="5">
    <location>
        <begin position="1"/>
        <end position="93"/>
    </location>
</feature>
<dbReference type="Gene3D" id="3.40.50.300">
    <property type="entry name" value="P-loop containing nucleotide triphosphate hydrolases"/>
    <property type="match status" value="1"/>
</dbReference>
<dbReference type="PROSITE" id="PS51755">
    <property type="entry name" value="OMPR_PHOB"/>
    <property type="match status" value="1"/>
</dbReference>
<comment type="caution">
    <text evidence="7">The sequence shown here is derived from an EMBL/GenBank/DDBJ whole genome shotgun (WGS) entry which is preliminary data.</text>
</comment>
<evidence type="ECO:0000256" key="3">
    <source>
        <dbReference type="ARBA" id="ARBA00023125"/>
    </source>
</evidence>
<organism evidence="7 8">
    <name type="scientific">Kutzneria buriramensis</name>
    <dbReference type="NCBI Taxonomy" id="1045776"/>
    <lineage>
        <taxon>Bacteria</taxon>
        <taxon>Bacillati</taxon>
        <taxon>Actinomycetota</taxon>
        <taxon>Actinomycetes</taxon>
        <taxon>Pseudonocardiales</taxon>
        <taxon>Pseudonocardiaceae</taxon>
        <taxon>Kutzneria</taxon>
    </lineage>
</organism>
<evidence type="ECO:0000256" key="4">
    <source>
        <dbReference type="ARBA" id="ARBA00023163"/>
    </source>
</evidence>
<dbReference type="PANTHER" id="PTHR35807:SF1">
    <property type="entry name" value="TRANSCRIPTIONAL REGULATOR REDD"/>
    <property type="match status" value="1"/>
</dbReference>
<dbReference type="Pfam" id="PF13424">
    <property type="entry name" value="TPR_12"/>
    <property type="match status" value="1"/>
</dbReference>
<dbReference type="InterPro" id="IPR016032">
    <property type="entry name" value="Sig_transdc_resp-reg_C-effctor"/>
</dbReference>
<dbReference type="SMART" id="SM00028">
    <property type="entry name" value="TPR"/>
    <property type="match status" value="5"/>
</dbReference>
<dbReference type="GO" id="GO:0006355">
    <property type="term" value="P:regulation of DNA-templated transcription"/>
    <property type="evidence" value="ECO:0007669"/>
    <property type="project" value="InterPro"/>
</dbReference>
<reference evidence="7 8" key="1">
    <citation type="submission" date="2018-08" db="EMBL/GenBank/DDBJ databases">
        <title>Genomic Encyclopedia of Archaeal and Bacterial Type Strains, Phase II (KMG-II): from individual species to whole genera.</title>
        <authorList>
            <person name="Goeker M."/>
        </authorList>
    </citation>
    <scope>NUCLEOTIDE SEQUENCE [LARGE SCALE GENOMIC DNA]</scope>
    <source>
        <strain evidence="7 8">DSM 45791</strain>
    </source>
</reference>
<comment type="similarity">
    <text evidence="1">Belongs to the AfsR/DnrI/RedD regulatory family.</text>
</comment>
<dbReference type="InterPro" id="IPR027417">
    <property type="entry name" value="P-loop_NTPase"/>
</dbReference>
<dbReference type="SUPFAM" id="SSF52540">
    <property type="entry name" value="P-loop containing nucleoside triphosphate hydrolases"/>
    <property type="match status" value="1"/>
</dbReference>
<dbReference type="AlphaFoldDB" id="A0A3E0I6B5"/>
<dbReference type="GO" id="GO:0003677">
    <property type="term" value="F:DNA binding"/>
    <property type="evidence" value="ECO:0007669"/>
    <property type="project" value="UniProtKB-UniRule"/>
</dbReference>
<evidence type="ECO:0000313" key="8">
    <source>
        <dbReference type="Proteomes" id="UP000256269"/>
    </source>
</evidence>
<dbReference type="InterPro" id="IPR005158">
    <property type="entry name" value="BTAD"/>
</dbReference>
<dbReference type="GO" id="GO:0043531">
    <property type="term" value="F:ADP binding"/>
    <property type="evidence" value="ECO:0007669"/>
    <property type="project" value="InterPro"/>
</dbReference>
<proteinExistence type="inferred from homology"/>
<dbReference type="SUPFAM" id="SSF48452">
    <property type="entry name" value="TPR-like"/>
    <property type="match status" value="2"/>
</dbReference>
<dbReference type="SUPFAM" id="SSF46894">
    <property type="entry name" value="C-terminal effector domain of the bipartite response regulators"/>
    <property type="match status" value="1"/>
</dbReference>
<evidence type="ECO:0000256" key="2">
    <source>
        <dbReference type="ARBA" id="ARBA00023015"/>
    </source>
</evidence>
<dbReference type="PANTHER" id="PTHR35807">
    <property type="entry name" value="TRANSCRIPTIONAL REGULATOR REDD-RELATED"/>
    <property type="match status" value="1"/>
</dbReference>
<evidence type="ECO:0000259" key="6">
    <source>
        <dbReference type="PROSITE" id="PS51755"/>
    </source>
</evidence>
<dbReference type="Proteomes" id="UP000256269">
    <property type="component" value="Unassembled WGS sequence"/>
</dbReference>
<dbReference type="Pfam" id="PF13181">
    <property type="entry name" value="TPR_8"/>
    <property type="match status" value="1"/>
</dbReference>
<dbReference type="Gene3D" id="1.10.10.10">
    <property type="entry name" value="Winged helix-like DNA-binding domain superfamily/Winged helix DNA-binding domain"/>
    <property type="match status" value="1"/>
</dbReference>
<dbReference type="GO" id="GO:0000160">
    <property type="term" value="P:phosphorelay signal transduction system"/>
    <property type="evidence" value="ECO:0007669"/>
    <property type="project" value="InterPro"/>
</dbReference>
<dbReference type="SMART" id="SM01043">
    <property type="entry name" value="BTAD"/>
    <property type="match status" value="1"/>
</dbReference>
<keyword evidence="3 5" id="KW-0238">DNA-binding</keyword>